<dbReference type="AlphaFoldDB" id="A0A0D7ACG2"/>
<protein>
    <recommendedName>
        <fullName evidence="3">Reverse transcriptase domain-containing protein</fullName>
    </recommendedName>
</protein>
<keyword evidence="2" id="KW-1185">Reference proteome</keyword>
<dbReference type="OrthoDB" id="2205812at2759"/>
<sequence>MGLAKMMIDYAEVSEEDGMIVVLDQEKAYDKIGHDYLWKILERYNIPEDIRWTIQALYTDAEMALFADDTTVYLSSEDDFRSLTIMLDKWCIASRAKFNEEKMVVIPLGDPEARNIPTAIKVLRDEETTRILGAQVGNSKNAVQPWTPVVEKVDETLQRWSLKHPTLEGKRLLVQWFPGGMTLFLTMAQGMPEDVEDKLEKRICDFVQENDNSPYVGMDTMMLPKEEGGRGILDVRARNEAAKIILLQDYLKSGEGRPIWVFFADEVFRVNAAKQIAQDKSSLADPITQTWKVATRKSAALSKMLKDILWMARKYKVQLAVLNPNEQLQDEMPPWHHPGIQQGYRQRVNYKEDHCLRRHHSVSNVGELKRLAQRHADFEQPQMGCTCPDCAKDRHNGCECPAQCIEEAREILAILGPKWWMQPRQLNDLVLSQGQINENRRALKENEAVLFNPSLESEPPLMDNIRIFTNNQKNVSLLPLTQPP</sequence>
<accession>A0A0D7ACG2</accession>
<evidence type="ECO:0008006" key="3">
    <source>
        <dbReference type="Google" id="ProtNLM"/>
    </source>
</evidence>
<evidence type="ECO:0000313" key="1">
    <source>
        <dbReference type="EMBL" id="KIY48682.1"/>
    </source>
</evidence>
<name>A0A0D7ACG2_9AGAR</name>
<proteinExistence type="predicted"/>
<reference evidence="1 2" key="1">
    <citation type="journal article" date="2015" name="Fungal Genet. Biol.">
        <title>Evolution of novel wood decay mechanisms in Agaricales revealed by the genome sequences of Fistulina hepatica and Cylindrobasidium torrendii.</title>
        <authorList>
            <person name="Floudas D."/>
            <person name="Held B.W."/>
            <person name="Riley R."/>
            <person name="Nagy L.G."/>
            <person name="Koehler G."/>
            <person name="Ransdell A.S."/>
            <person name="Younus H."/>
            <person name="Chow J."/>
            <person name="Chiniquy J."/>
            <person name="Lipzen A."/>
            <person name="Tritt A."/>
            <person name="Sun H."/>
            <person name="Haridas S."/>
            <person name="LaButti K."/>
            <person name="Ohm R.A."/>
            <person name="Kues U."/>
            <person name="Blanchette R.A."/>
            <person name="Grigoriev I.V."/>
            <person name="Minto R.E."/>
            <person name="Hibbett D.S."/>
        </authorList>
    </citation>
    <scope>NUCLEOTIDE SEQUENCE [LARGE SCALE GENOMIC DNA]</scope>
    <source>
        <strain evidence="1 2">ATCC 64428</strain>
    </source>
</reference>
<gene>
    <name evidence="1" type="ORF">FISHEDRAFT_58747</name>
</gene>
<dbReference type="EMBL" id="KN881822">
    <property type="protein sequence ID" value="KIY48682.1"/>
    <property type="molecule type" value="Genomic_DNA"/>
</dbReference>
<organism evidence="1 2">
    <name type="scientific">Fistulina hepatica ATCC 64428</name>
    <dbReference type="NCBI Taxonomy" id="1128425"/>
    <lineage>
        <taxon>Eukaryota</taxon>
        <taxon>Fungi</taxon>
        <taxon>Dikarya</taxon>
        <taxon>Basidiomycota</taxon>
        <taxon>Agaricomycotina</taxon>
        <taxon>Agaricomycetes</taxon>
        <taxon>Agaricomycetidae</taxon>
        <taxon>Agaricales</taxon>
        <taxon>Fistulinaceae</taxon>
        <taxon>Fistulina</taxon>
    </lineage>
</organism>
<evidence type="ECO:0000313" key="2">
    <source>
        <dbReference type="Proteomes" id="UP000054144"/>
    </source>
</evidence>
<dbReference type="Proteomes" id="UP000054144">
    <property type="component" value="Unassembled WGS sequence"/>
</dbReference>